<dbReference type="HOGENOM" id="CLU_1595698_0_0_1"/>
<evidence type="ECO:0000313" key="4">
    <source>
        <dbReference type="Proteomes" id="UP000007322"/>
    </source>
</evidence>
<evidence type="ECO:0000256" key="2">
    <source>
        <dbReference type="SAM" id="SignalP"/>
    </source>
</evidence>
<sequence length="167" mass="18185">MKYTIILPPLVAILTAASVPSTNSDASGVVARHEGHHDDTTKLDLVDVVARRENQEDQDSDPETNNVTARHSQGDDDHDTSEGDEDDVQGLEKRRRRGGSRGRVGTYHGGHNNTHISGASALLSLDFLDSSLLGWWGLVSVPSMCESESVDDLLIIGSFYGNHRPRI</sequence>
<dbReference type="EMBL" id="CP003004">
    <property type="protein sequence ID" value="AEO57300.1"/>
    <property type="molecule type" value="Genomic_DNA"/>
</dbReference>
<feature type="compositionally biased region" description="Acidic residues" evidence="1">
    <location>
        <begin position="76"/>
        <end position="89"/>
    </location>
</feature>
<dbReference type="GeneID" id="11512621"/>
<feature type="signal peptide" evidence="2">
    <location>
        <begin position="1"/>
        <end position="24"/>
    </location>
</feature>
<organism evidence="3 4">
    <name type="scientific">Thermothelomyces thermophilus (strain ATCC 42464 / BCRC 31852 / DSM 1799)</name>
    <name type="common">Sporotrichum thermophile</name>
    <dbReference type="NCBI Taxonomy" id="573729"/>
    <lineage>
        <taxon>Eukaryota</taxon>
        <taxon>Fungi</taxon>
        <taxon>Dikarya</taxon>
        <taxon>Ascomycota</taxon>
        <taxon>Pezizomycotina</taxon>
        <taxon>Sordariomycetes</taxon>
        <taxon>Sordariomycetidae</taxon>
        <taxon>Sordariales</taxon>
        <taxon>Chaetomiaceae</taxon>
        <taxon>Thermothelomyces</taxon>
    </lineage>
</organism>
<protein>
    <submittedName>
        <fullName evidence="3">Uncharacterized protein</fullName>
    </submittedName>
</protein>
<dbReference type="VEuPathDB" id="FungiDB:MYCTH_2303278"/>
<feature type="chain" id="PRO_5003435458" evidence="2">
    <location>
        <begin position="25"/>
        <end position="167"/>
    </location>
</feature>
<dbReference type="RefSeq" id="XP_003662545.1">
    <property type="nucleotide sequence ID" value="XM_003662497.1"/>
</dbReference>
<keyword evidence="2" id="KW-0732">Signal</keyword>
<evidence type="ECO:0000313" key="3">
    <source>
        <dbReference type="EMBL" id="AEO57300.1"/>
    </source>
</evidence>
<reference evidence="3 4" key="1">
    <citation type="journal article" date="2011" name="Nat. Biotechnol.">
        <title>Comparative genomic analysis of the thermophilic biomass-degrading fungi Myceliophthora thermophila and Thielavia terrestris.</title>
        <authorList>
            <person name="Berka R.M."/>
            <person name="Grigoriev I.V."/>
            <person name="Otillar R."/>
            <person name="Salamov A."/>
            <person name="Grimwood J."/>
            <person name="Reid I."/>
            <person name="Ishmael N."/>
            <person name="John T."/>
            <person name="Darmond C."/>
            <person name="Moisan M.-C."/>
            <person name="Henrissat B."/>
            <person name="Coutinho P.M."/>
            <person name="Lombard V."/>
            <person name="Natvig D.O."/>
            <person name="Lindquist E."/>
            <person name="Schmutz J."/>
            <person name="Lucas S."/>
            <person name="Harris P."/>
            <person name="Powlowski J."/>
            <person name="Bellemare A."/>
            <person name="Taylor D."/>
            <person name="Butler G."/>
            <person name="de Vries R.P."/>
            <person name="Allijn I.E."/>
            <person name="van den Brink J."/>
            <person name="Ushinsky S."/>
            <person name="Storms R."/>
            <person name="Powell A.J."/>
            <person name="Paulsen I.T."/>
            <person name="Elbourne L.D.H."/>
            <person name="Baker S.E."/>
            <person name="Magnuson J."/>
            <person name="LaBoissiere S."/>
            <person name="Clutterbuck A.J."/>
            <person name="Martinez D."/>
            <person name="Wogulis M."/>
            <person name="de Leon A.L."/>
            <person name="Rey M.W."/>
            <person name="Tsang A."/>
        </authorList>
    </citation>
    <scope>NUCLEOTIDE SEQUENCE [LARGE SCALE GENOMIC DNA]</scope>
    <source>
        <strain evidence="4">ATCC 42464 / BCRC 31852 / DSM 1799</strain>
    </source>
</reference>
<feature type="compositionally biased region" description="Basic and acidic residues" evidence="1">
    <location>
        <begin position="31"/>
        <end position="55"/>
    </location>
</feature>
<keyword evidence="4" id="KW-1185">Reference proteome</keyword>
<accession>G2QCC5</accession>
<feature type="region of interest" description="Disordered" evidence="1">
    <location>
        <begin position="21"/>
        <end position="113"/>
    </location>
</feature>
<gene>
    <name evidence="3" type="ORF">MYCTH_2303278</name>
</gene>
<dbReference type="InParanoid" id="G2QCC5"/>
<dbReference type="KEGG" id="mtm:MYCTH_2303278"/>
<dbReference type="Proteomes" id="UP000007322">
    <property type="component" value="Chromosome 3"/>
</dbReference>
<evidence type="ECO:0000256" key="1">
    <source>
        <dbReference type="SAM" id="MobiDB-lite"/>
    </source>
</evidence>
<name>G2QCC5_THET4</name>
<dbReference type="AlphaFoldDB" id="G2QCC5"/>
<proteinExistence type="predicted"/>